<feature type="region of interest" description="Disordered" evidence="1">
    <location>
        <begin position="62"/>
        <end position="97"/>
    </location>
</feature>
<organism evidence="2">
    <name type="scientific">uncultured Solirubrobacteraceae bacterium</name>
    <dbReference type="NCBI Taxonomy" id="1162706"/>
    <lineage>
        <taxon>Bacteria</taxon>
        <taxon>Bacillati</taxon>
        <taxon>Actinomycetota</taxon>
        <taxon>Thermoleophilia</taxon>
        <taxon>Solirubrobacterales</taxon>
        <taxon>Solirubrobacteraceae</taxon>
        <taxon>environmental samples</taxon>
    </lineage>
</organism>
<evidence type="ECO:0000256" key="1">
    <source>
        <dbReference type="SAM" id="MobiDB-lite"/>
    </source>
</evidence>
<name>A0A6J4TXS7_9ACTN</name>
<dbReference type="AlphaFoldDB" id="A0A6J4TXS7"/>
<feature type="compositionally biased region" description="Basic and acidic residues" evidence="1">
    <location>
        <begin position="75"/>
        <end position="84"/>
    </location>
</feature>
<feature type="non-terminal residue" evidence="2">
    <location>
        <position position="1"/>
    </location>
</feature>
<sequence length="97" mass="10520">RLLVVARRRALRGDPGVELRGLVRDGPRRLRGVVAARPGRRPGVRRRRRAGALRVDVDRRGVRQRGALAASGHGRGGDRGDGRLRGAGPARAPQRTV</sequence>
<protein>
    <submittedName>
        <fullName evidence="2">Carotenoid biosynthesis protein</fullName>
    </submittedName>
</protein>
<accession>A0A6J4TXS7</accession>
<reference evidence="2" key="1">
    <citation type="submission" date="2020-02" db="EMBL/GenBank/DDBJ databases">
        <authorList>
            <person name="Meier V. D."/>
        </authorList>
    </citation>
    <scope>NUCLEOTIDE SEQUENCE</scope>
    <source>
        <strain evidence="2">AVDCRST_MAG30</strain>
    </source>
</reference>
<gene>
    <name evidence="2" type="ORF">AVDCRST_MAG30-4153</name>
</gene>
<dbReference type="EMBL" id="CADCVS010000542">
    <property type="protein sequence ID" value="CAA9535129.1"/>
    <property type="molecule type" value="Genomic_DNA"/>
</dbReference>
<evidence type="ECO:0000313" key="2">
    <source>
        <dbReference type="EMBL" id="CAA9535129.1"/>
    </source>
</evidence>
<feature type="non-terminal residue" evidence="2">
    <location>
        <position position="97"/>
    </location>
</feature>
<feature type="compositionally biased region" description="Low complexity" evidence="1">
    <location>
        <begin position="86"/>
        <end position="97"/>
    </location>
</feature>
<proteinExistence type="predicted"/>